<evidence type="ECO:0000313" key="3">
    <source>
        <dbReference type="EMBL" id="OLQ03788.1"/>
    </source>
</evidence>
<dbReference type="OrthoDB" id="5593012at2759"/>
<evidence type="ECO:0000259" key="2">
    <source>
        <dbReference type="Pfam" id="PF12780"/>
    </source>
</evidence>
<accession>A0A1Q9E8Q0</accession>
<dbReference type="Proteomes" id="UP000186817">
    <property type="component" value="Unassembled WGS sequence"/>
</dbReference>
<feature type="transmembrane region" description="Helical" evidence="1">
    <location>
        <begin position="226"/>
        <end position="244"/>
    </location>
</feature>
<feature type="transmembrane region" description="Helical" evidence="1">
    <location>
        <begin position="293"/>
        <end position="321"/>
    </location>
</feature>
<dbReference type="GO" id="GO:0030286">
    <property type="term" value="C:dynein complex"/>
    <property type="evidence" value="ECO:0007669"/>
    <property type="project" value="InterPro"/>
</dbReference>
<gene>
    <name evidence="3" type="primary">DNAH7</name>
    <name evidence="3" type="ORF">AK812_SmicGene13232</name>
</gene>
<dbReference type="AlphaFoldDB" id="A0A1Q9E8Q0"/>
<dbReference type="Gene3D" id="1.10.287.2610">
    <property type="match status" value="1"/>
</dbReference>
<name>A0A1Q9E8Q0_SYMMI</name>
<feature type="transmembrane region" description="Helical" evidence="1">
    <location>
        <begin position="256"/>
        <end position="273"/>
    </location>
</feature>
<keyword evidence="1" id="KW-0812">Transmembrane</keyword>
<evidence type="ECO:0000256" key="1">
    <source>
        <dbReference type="SAM" id="Phobius"/>
    </source>
</evidence>
<reference evidence="3 4" key="1">
    <citation type="submission" date="2016-02" db="EMBL/GenBank/DDBJ databases">
        <title>Genome analysis of coral dinoflagellate symbionts highlights evolutionary adaptations to a symbiotic lifestyle.</title>
        <authorList>
            <person name="Aranda M."/>
            <person name="Li Y."/>
            <person name="Liew Y.J."/>
            <person name="Baumgarten S."/>
            <person name="Simakov O."/>
            <person name="Wilson M."/>
            <person name="Piel J."/>
            <person name="Ashoor H."/>
            <person name="Bougouffa S."/>
            <person name="Bajic V.B."/>
            <person name="Ryu T."/>
            <person name="Ravasi T."/>
            <person name="Bayer T."/>
            <person name="Micklem G."/>
            <person name="Kim H."/>
            <person name="Bhak J."/>
            <person name="Lajeunesse T.C."/>
            <person name="Voolstra C.R."/>
        </authorList>
    </citation>
    <scope>NUCLEOTIDE SEQUENCE [LARGE SCALE GENOMIC DNA]</scope>
    <source>
        <strain evidence="3 4">CCMP2467</strain>
    </source>
</reference>
<dbReference type="InterPro" id="IPR027417">
    <property type="entry name" value="P-loop_NTPase"/>
</dbReference>
<feature type="transmembrane region" description="Helical" evidence="1">
    <location>
        <begin position="328"/>
        <end position="349"/>
    </location>
</feature>
<dbReference type="GO" id="GO:0045505">
    <property type="term" value="F:dynein intermediate chain binding"/>
    <property type="evidence" value="ECO:0007669"/>
    <property type="project" value="InterPro"/>
</dbReference>
<feature type="domain" description="Dynein heavy chain AAA module D4" evidence="2">
    <location>
        <begin position="654"/>
        <end position="717"/>
    </location>
</feature>
<dbReference type="PANTHER" id="PTHR46961:SF8">
    <property type="entry name" value="DYNEIN AXONEMAL HEAVY CHAIN 7"/>
    <property type="match status" value="1"/>
</dbReference>
<dbReference type="InterPro" id="IPR024317">
    <property type="entry name" value="Dynein_heavy_chain_D4_dom"/>
</dbReference>
<proteinExistence type="predicted"/>
<organism evidence="3 4">
    <name type="scientific">Symbiodinium microadriaticum</name>
    <name type="common">Dinoflagellate</name>
    <name type="synonym">Zooxanthella microadriatica</name>
    <dbReference type="NCBI Taxonomy" id="2951"/>
    <lineage>
        <taxon>Eukaryota</taxon>
        <taxon>Sar</taxon>
        <taxon>Alveolata</taxon>
        <taxon>Dinophyceae</taxon>
        <taxon>Suessiales</taxon>
        <taxon>Symbiodiniaceae</taxon>
        <taxon>Symbiodinium</taxon>
    </lineage>
</organism>
<keyword evidence="4" id="KW-1185">Reference proteome</keyword>
<comment type="caution">
    <text evidence="3">The sequence shown here is derived from an EMBL/GenBank/DDBJ whole genome shotgun (WGS) entry which is preliminary data.</text>
</comment>
<dbReference type="PANTHER" id="PTHR46961">
    <property type="entry name" value="DYNEIN HEAVY CHAIN 1, AXONEMAL-LIKE PROTEIN"/>
    <property type="match status" value="1"/>
</dbReference>
<dbReference type="GO" id="GO:0007018">
    <property type="term" value="P:microtubule-based movement"/>
    <property type="evidence" value="ECO:0007669"/>
    <property type="project" value="InterPro"/>
</dbReference>
<dbReference type="Gene3D" id="3.40.50.300">
    <property type="entry name" value="P-loop containing nucleotide triphosphate hydrolases"/>
    <property type="match status" value="1"/>
</dbReference>
<sequence>MERSENTLQTLEQAKRGMELVLFMAAAQHVSQVARLASEAVAEKAWRRLQPSLPSRQETFQIEITKSYGMNVMASVGKGLARRHQAFADPLWWTDEGGGAGYFCRQESTAFSKAWKAASIMESRETAFAWTCVALQGILVLKLLCTAVTRRAEILQAIRKNVERMRIFPARRSNLQEDEWLVVTETKAKRVRLAHAYFSVLVGATLLILLVIQRTSMKESPFGSEAWRWLVLTIFGISVVYVLVPSLRRPCTHNYWYAFLMAIGGTAIIYQAANPEDPNAWSLPQASLQITGLVRIPAVCLTKSIPLVALCNVAIIVLAIVFSPAALIGLELVSATCAVIAAIALQVLLKQSAERSLNISKMSSDLQAARALLQLICDAVVELDESLRLSHHSPELAAILLRDASPGRRSLQGTRFRDFVATPEEAAKAQKELLGVSSRSAASAFHTRLVDAYNSKFRTEVFHVRYQQNGRTSHLIGLRDFTDQTSLARNSRIDSNESALNVSSDKVSLSRPSPLLPQYNVLLLVDLSKRVVEAASISAFGLVGAGVLDLFPQFGAELLSKAREAEVEETTRRFCFEHVAVRCGPGQMDSIDGTAEVCFLLPDTQIANENFVEEVSGLLNTGEVPNLFNAEDKTQILELCTNVAAKEGRHGPAEVRMFPSLVNCCTIDWFHEWPDAALQSADDSADVANHFLGKTGMPDDVLKGVVNVCVAMQKSAEVSAWALPVFTLAERFQKEEIPFSAIGQYASTREPEYQVTPTSYLELINAFKGLLANKQDEVSKIKSRYDVGLDKIMSTEEQVTTMQAELEELKPTLKKTAEETVCF</sequence>
<feature type="transmembrane region" description="Helical" evidence="1">
    <location>
        <begin position="196"/>
        <end position="214"/>
    </location>
</feature>
<evidence type="ECO:0000313" key="4">
    <source>
        <dbReference type="Proteomes" id="UP000186817"/>
    </source>
</evidence>
<dbReference type="GO" id="GO:0051959">
    <property type="term" value="F:dynein light intermediate chain binding"/>
    <property type="evidence" value="ECO:0007669"/>
    <property type="project" value="InterPro"/>
</dbReference>
<dbReference type="InterPro" id="IPR026983">
    <property type="entry name" value="DHC"/>
</dbReference>
<keyword evidence="1" id="KW-1133">Transmembrane helix</keyword>
<dbReference type="Pfam" id="PF12780">
    <property type="entry name" value="AAA_8"/>
    <property type="match status" value="2"/>
</dbReference>
<dbReference type="EMBL" id="LSRX01000227">
    <property type="protein sequence ID" value="OLQ03788.1"/>
    <property type="molecule type" value="Genomic_DNA"/>
</dbReference>
<feature type="domain" description="Dynein heavy chain AAA module D4" evidence="2">
    <location>
        <begin position="595"/>
        <end position="648"/>
    </location>
</feature>
<protein>
    <submittedName>
        <fullName evidence="3">Dynein heavy chain 7, axonemal</fullName>
    </submittedName>
</protein>
<keyword evidence="1" id="KW-0472">Membrane</keyword>